<reference evidence="4" key="2">
    <citation type="submission" date="2018-05" db="EMBL/GenBank/DDBJ databases">
        <title>OpunRS2 (Oryza punctata Reference Sequence Version 2).</title>
        <authorList>
            <person name="Zhang J."/>
            <person name="Kudrna D."/>
            <person name="Lee S."/>
            <person name="Talag J."/>
            <person name="Welchert J."/>
            <person name="Wing R.A."/>
        </authorList>
    </citation>
    <scope>NUCLEOTIDE SEQUENCE [LARGE SCALE GENOMIC DNA]</scope>
</reference>
<keyword evidence="2" id="KW-0472">Membrane</keyword>
<keyword evidence="2" id="KW-0812">Transmembrane</keyword>
<feature type="compositionally biased region" description="Low complexity" evidence="1">
    <location>
        <begin position="1019"/>
        <end position="1040"/>
    </location>
</feature>
<feature type="signal peptide" evidence="3">
    <location>
        <begin position="1"/>
        <end position="26"/>
    </location>
</feature>
<dbReference type="STRING" id="4537.A0A0E0L6L2"/>
<dbReference type="EnsemblPlants" id="OPUNC05G25680.1">
    <property type="protein sequence ID" value="OPUNC05G25680.1"/>
    <property type="gene ID" value="OPUNC05G25680"/>
</dbReference>
<feature type="transmembrane region" description="Helical" evidence="2">
    <location>
        <begin position="842"/>
        <end position="861"/>
    </location>
</feature>
<dbReference type="AlphaFoldDB" id="A0A0E0L6L2"/>
<keyword evidence="5" id="KW-1185">Reference proteome</keyword>
<feature type="transmembrane region" description="Helical" evidence="2">
    <location>
        <begin position="943"/>
        <end position="964"/>
    </location>
</feature>
<evidence type="ECO:0000313" key="4">
    <source>
        <dbReference type="EnsemblPlants" id="OPUNC05G25680.1"/>
    </source>
</evidence>
<feature type="chain" id="PRO_5002365856" description="Bacterial Ig-like domain-containing protein" evidence="3">
    <location>
        <begin position="27"/>
        <end position="1068"/>
    </location>
</feature>
<feature type="transmembrane region" description="Helical" evidence="2">
    <location>
        <begin position="656"/>
        <end position="677"/>
    </location>
</feature>
<evidence type="ECO:0000256" key="1">
    <source>
        <dbReference type="SAM" id="MobiDB-lite"/>
    </source>
</evidence>
<evidence type="ECO:0000313" key="5">
    <source>
        <dbReference type="Proteomes" id="UP000026962"/>
    </source>
</evidence>
<feature type="transmembrane region" description="Helical" evidence="2">
    <location>
        <begin position="905"/>
        <end position="923"/>
    </location>
</feature>
<dbReference type="HOGENOM" id="CLU_008688_0_0_1"/>
<sequence>MVWKSWGAVFLLVFAVAAALLCSSDAADDVSVSFSKTPPRVSRSASAVFTFQVLHTNGSGPCQDCVITCKVDGERASECGRNNGTAVVMSMRYARLKDGNHTFAACAGRRRRRTTTCATYAWDVDTVAPTASVKVKAGAAGFTSGSNVSVLVSFSEPCPGGGGFTCNATYCHLSVYGPGRVEPSTLQVLRPALQYSVDVTISPDLLYGRLILVMAKGFCTDAAGHHFTRTANSTFTLRFDRRSDSMNIGSSIPEKLLQIEGATRVVEATNDDKDLRVYISFAEPVMNSSSEILAALTATDALLTPTNRSTLGNRRFGYLVKRTTNTAVVTVSCDGNSIISRQGTPVSSSDPYTFLYDNQRPSVKLATSTVRTSSHNIPVLIKFAKPVFNFTSSALQIQAVDNLVSVHVAENSAQDVAGNTNLPSDRLEVRHYSVPASSSSIAIVTTVIFAATAAFATLLTVTTSSLLASGVIQRPSSYVVSEPSRNLLRMACHIQVFALSRWLSINLPVEYYELSKGLEWSIPYMRLPWEGPSADPFVGYSTIAYSQLVDRAADVLHRPTVPGVAMPSPSPLDGKPLTAMEYRYLFENADMKPEAQIIMKLQDLDGWKYFFRNIFWLAVIAAALLLLHAALLLYLKLRHRHAHGRSRSYGALVFPRLELMLVILAMPCVSQASAALIRGGTTAGLAVGIVLTGVLTAFLVALLLFLSLGVTTGRLLQYKEVHQEGREYHWYQEIVRRTLGPGKRGQWTWKDPDRTAWLVKLGPLFEDLRGPPKYMLSQIAGKRGAAATERIIVSDDENEDAEAPFLQKLFGILRIYFTFMESVKRVALGIVAGAHASSDHSSRAHAVVVLAIASFQLFFMVLKKPFIKKRVQLVEIVAVASEVFVFAACLRLVDSGGGAAAEGSGLGLGMLTVFAVAFAAQVCNEWNALYRQVRLLSSDRRSFVEGAKVAWVGLLLLVLPSSALGEQLEKMKKQQQEQPAAASPEGVVALGGGGTERSWLGQLREMAKASFSREGPGGEASSSRAKGGSRSMSSVASSSDSKAHKGPEQWSSRSKGLYKDLEAIFSNR</sequence>
<keyword evidence="3" id="KW-0732">Signal</keyword>
<organism evidence="4">
    <name type="scientific">Oryza punctata</name>
    <name type="common">Red rice</name>
    <dbReference type="NCBI Taxonomy" id="4537"/>
    <lineage>
        <taxon>Eukaryota</taxon>
        <taxon>Viridiplantae</taxon>
        <taxon>Streptophyta</taxon>
        <taxon>Embryophyta</taxon>
        <taxon>Tracheophyta</taxon>
        <taxon>Spermatophyta</taxon>
        <taxon>Magnoliopsida</taxon>
        <taxon>Liliopsida</taxon>
        <taxon>Poales</taxon>
        <taxon>Poaceae</taxon>
        <taxon>BOP clade</taxon>
        <taxon>Oryzoideae</taxon>
        <taxon>Oryzeae</taxon>
        <taxon>Oryzinae</taxon>
        <taxon>Oryza</taxon>
    </lineage>
</organism>
<feature type="transmembrane region" description="Helical" evidence="2">
    <location>
        <begin position="683"/>
        <end position="710"/>
    </location>
</feature>
<feature type="transmembrane region" description="Helical" evidence="2">
    <location>
        <begin position="873"/>
        <end position="893"/>
    </location>
</feature>
<dbReference type="PANTHER" id="PTHR34677">
    <property type="match status" value="1"/>
</dbReference>
<accession>A0A0E0L6L2</accession>
<feature type="transmembrane region" description="Helical" evidence="2">
    <location>
        <begin position="614"/>
        <end position="635"/>
    </location>
</feature>
<dbReference type="Gramene" id="OPUNC05G25680.1">
    <property type="protein sequence ID" value="OPUNC05G25680.1"/>
    <property type="gene ID" value="OPUNC05G25680"/>
</dbReference>
<keyword evidence="2" id="KW-1133">Transmembrane helix</keyword>
<feature type="region of interest" description="Disordered" evidence="1">
    <location>
        <begin position="1009"/>
        <end position="1054"/>
    </location>
</feature>
<dbReference type="Proteomes" id="UP000026962">
    <property type="component" value="Chromosome 5"/>
</dbReference>
<proteinExistence type="predicted"/>
<reference evidence="4" key="1">
    <citation type="submission" date="2015-04" db="UniProtKB">
        <authorList>
            <consortium name="EnsemblPlants"/>
        </authorList>
    </citation>
    <scope>IDENTIFICATION</scope>
</reference>
<dbReference type="eggNOG" id="KOG1829">
    <property type="taxonomic scope" value="Eukaryota"/>
</dbReference>
<dbReference type="OMA" id="LIKFMKP"/>
<protein>
    <recommendedName>
        <fullName evidence="6">Bacterial Ig-like domain-containing protein</fullName>
    </recommendedName>
</protein>
<evidence type="ECO:0000256" key="2">
    <source>
        <dbReference type="SAM" id="Phobius"/>
    </source>
</evidence>
<evidence type="ECO:0008006" key="6">
    <source>
        <dbReference type="Google" id="ProtNLM"/>
    </source>
</evidence>
<evidence type="ECO:0000256" key="3">
    <source>
        <dbReference type="SAM" id="SignalP"/>
    </source>
</evidence>
<dbReference type="PANTHER" id="PTHR34677:SF1">
    <property type="entry name" value="TRANSMEMBRANE PROTEIN"/>
    <property type="match status" value="1"/>
</dbReference>
<name>A0A0E0L6L2_ORYPU</name>